<comment type="caution">
    <text evidence="4">The sequence shown here is derived from an EMBL/GenBank/DDBJ whole genome shotgun (WGS) entry which is preliminary data.</text>
</comment>
<keyword evidence="2" id="KW-0732">Signal</keyword>
<dbReference type="AlphaFoldDB" id="A0A9D0ZCI3"/>
<reference evidence="4" key="1">
    <citation type="submission" date="2020-10" db="EMBL/GenBank/DDBJ databases">
        <authorList>
            <person name="Gilroy R."/>
        </authorList>
    </citation>
    <scope>NUCLEOTIDE SEQUENCE</scope>
    <source>
        <strain evidence="4">ChiBcolR7-354</strain>
    </source>
</reference>
<feature type="chain" id="PRO_5038780484" evidence="2">
    <location>
        <begin position="28"/>
        <end position="307"/>
    </location>
</feature>
<dbReference type="PROSITE" id="PS51272">
    <property type="entry name" value="SLH"/>
    <property type="match status" value="1"/>
</dbReference>
<reference evidence="4" key="2">
    <citation type="journal article" date="2021" name="PeerJ">
        <title>Extensive microbial diversity within the chicken gut microbiome revealed by metagenomics and culture.</title>
        <authorList>
            <person name="Gilroy R."/>
            <person name="Ravi A."/>
            <person name="Getino M."/>
            <person name="Pursley I."/>
            <person name="Horton D.L."/>
            <person name="Alikhan N.F."/>
            <person name="Baker D."/>
            <person name="Gharbi K."/>
            <person name="Hall N."/>
            <person name="Watson M."/>
            <person name="Adriaenssens E.M."/>
            <person name="Foster-Nyarko E."/>
            <person name="Jarju S."/>
            <person name="Secka A."/>
            <person name="Antonio M."/>
            <person name="Oren A."/>
            <person name="Chaudhuri R.R."/>
            <person name="La Ragione R."/>
            <person name="Hildebrand F."/>
            <person name="Pallen M.J."/>
        </authorList>
    </citation>
    <scope>NUCLEOTIDE SEQUENCE</scope>
    <source>
        <strain evidence="4">ChiBcolR7-354</strain>
    </source>
</reference>
<dbReference type="EMBL" id="DVGA01000024">
    <property type="protein sequence ID" value="HIQ77983.1"/>
    <property type="molecule type" value="Genomic_DNA"/>
</dbReference>
<accession>A0A9D0ZCI3</accession>
<name>A0A9D0ZCI3_9FIRM</name>
<gene>
    <name evidence="4" type="ORF">IAB77_01835</name>
</gene>
<protein>
    <submittedName>
        <fullName evidence="4">S-layer homology domain-containing protein</fullName>
    </submittedName>
</protein>
<feature type="domain" description="SLH" evidence="3">
    <location>
        <begin position="192"/>
        <end position="258"/>
    </location>
</feature>
<proteinExistence type="predicted"/>
<organism evidence="4 5">
    <name type="scientific">Candidatus Scatomorpha intestinavium</name>
    <dbReference type="NCBI Taxonomy" id="2840922"/>
    <lineage>
        <taxon>Bacteria</taxon>
        <taxon>Bacillati</taxon>
        <taxon>Bacillota</taxon>
        <taxon>Clostridia</taxon>
        <taxon>Eubacteriales</taxon>
        <taxon>Candidatus Scatomorpha</taxon>
    </lineage>
</organism>
<dbReference type="Pfam" id="PF00395">
    <property type="entry name" value="SLH"/>
    <property type="match status" value="2"/>
</dbReference>
<evidence type="ECO:0000313" key="4">
    <source>
        <dbReference type="EMBL" id="HIQ77983.1"/>
    </source>
</evidence>
<keyword evidence="1" id="KW-0677">Repeat</keyword>
<sequence length="307" mass="31934">MRKHKISLLCAALCALMLVTAAVPALAEGAAAASGAPVAENLELETYRNVSVGGRLSAVDPEGGVLTYEITTEPGKGTVELTKDGRFVYTPDKDRRGRDYFGYKATDSDGNSSQEATVIIRISKQKTQTTYSDMAGDGAAYAATLLAEEGIFTGEKLGGQWVFSPDRSVTRGEFLSMCLELCGTKLLSGVASTGFTDDADIPPYQKPYVATALMDGVISGYSGTSGAAFEPNEPISRAEAAVMLDSALELSDAEEAMADGAPEWAAQAVANTNACGIPVGALYSAELTRADAAEMLAAAVAVRDARG</sequence>
<dbReference type="Proteomes" id="UP000824262">
    <property type="component" value="Unassembled WGS sequence"/>
</dbReference>
<dbReference type="Pfam" id="PF17963">
    <property type="entry name" value="Big_9"/>
    <property type="match status" value="1"/>
</dbReference>
<feature type="signal peptide" evidence="2">
    <location>
        <begin position="1"/>
        <end position="27"/>
    </location>
</feature>
<evidence type="ECO:0000256" key="1">
    <source>
        <dbReference type="ARBA" id="ARBA00022737"/>
    </source>
</evidence>
<evidence type="ECO:0000313" key="5">
    <source>
        <dbReference type="Proteomes" id="UP000824262"/>
    </source>
</evidence>
<dbReference type="InterPro" id="IPR001119">
    <property type="entry name" value="SLH_dom"/>
</dbReference>
<evidence type="ECO:0000259" key="3">
    <source>
        <dbReference type="PROSITE" id="PS51272"/>
    </source>
</evidence>
<dbReference type="Gene3D" id="2.60.40.2810">
    <property type="match status" value="1"/>
</dbReference>
<evidence type="ECO:0000256" key="2">
    <source>
        <dbReference type="SAM" id="SignalP"/>
    </source>
</evidence>